<dbReference type="Proteomes" id="UP000467700">
    <property type="component" value="Unassembled WGS sequence"/>
</dbReference>
<reference evidence="1 2" key="1">
    <citation type="submission" date="2020-01" db="EMBL/GenBank/DDBJ databases">
        <authorList>
            <person name="Gupta K D."/>
        </authorList>
    </citation>
    <scope>NUCLEOTIDE SEQUENCE [LARGE SCALE GENOMIC DNA]</scope>
</reference>
<dbReference type="InterPro" id="IPR036188">
    <property type="entry name" value="FAD/NAD-bd_sf"/>
</dbReference>
<evidence type="ECO:0000313" key="1">
    <source>
        <dbReference type="EMBL" id="CAA7263520.1"/>
    </source>
</evidence>
<dbReference type="SUPFAM" id="SSF51905">
    <property type="entry name" value="FAD/NAD(P)-binding domain"/>
    <property type="match status" value="1"/>
</dbReference>
<dbReference type="PANTHER" id="PTHR42923">
    <property type="entry name" value="PROTOPORPHYRINOGEN OXIDASE"/>
    <property type="match status" value="1"/>
</dbReference>
<keyword evidence="2" id="KW-1185">Reference proteome</keyword>
<proteinExistence type="predicted"/>
<dbReference type="AlphaFoldDB" id="A0A8S0VVA7"/>
<sequence>MASEIPRRRILIVGAGAAGMAAAFTFSQHPDKFEVRVYERSSQPGGMATSFPIDRTKYGADYINDGVQGASPVFHNTFAMFDKLGFKSSEVDMQVSFGRDAETEFWSNVFPSRVIDQYKKDIKRFGRVLKIIKVLEPIFALISVSTMLRMFGFSKDFGDVIVFPLVALFFGTGNQTPFISSAILERVFMDPNMRLFEYSPESFLASVPKMRAFPRLSYIYNTWKEFVESESRGSVKVITNREVIRIKRLSDAKNASDSVEVWSRATKGTNVDQEVVDPGEEEKEVFDDMILCVDADSALKILGDDAGWLERKILGNVKYLWDVTVTHSDQDYMEKYYRVAYDPSLESQVGRDSPEKQERFKFAKENFRPLYFIRSHPEDKKKIEMSFDLSVYQPQFDGESPFGPDGKPVIGPLLSEAPNAESSSKDVSTDKKRVYQTIFLDHAPESSKLWSKGDINQDEIILEKWWKQQSHRWQHYAGTVPWMGLINGRRHTYFAGAWTVLNMHEIAIVSGFGAAYQLGASYPFTNNPECKRLFALCLAANHMSRMRKDDRAGFWS</sequence>
<dbReference type="OrthoDB" id="2019015at2759"/>
<evidence type="ECO:0008006" key="3">
    <source>
        <dbReference type="Google" id="ProtNLM"/>
    </source>
</evidence>
<comment type="caution">
    <text evidence="1">The sequence shown here is derived from an EMBL/GenBank/DDBJ whole genome shotgun (WGS) entry which is preliminary data.</text>
</comment>
<dbReference type="InterPro" id="IPR050464">
    <property type="entry name" value="Zeta_carotene_desat/Oxidored"/>
</dbReference>
<organism evidence="1 2">
    <name type="scientific">Cyclocybe aegerita</name>
    <name type="common">Black poplar mushroom</name>
    <name type="synonym">Agrocybe aegerita</name>
    <dbReference type="NCBI Taxonomy" id="1973307"/>
    <lineage>
        <taxon>Eukaryota</taxon>
        <taxon>Fungi</taxon>
        <taxon>Dikarya</taxon>
        <taxon>Basidiomycota</taxon>
        <taxon>Agaricomycotina</taxon>
        <taxon>Agaricomycetes</taxon>
        <taxon>Agaricomycetidae</taxon>
        <taxon>Agaricales</taxon>
        <taxon>Agaricineae</taxon>
        <taxon>Bolbitiaceae</taxon>
        <taxon>Cyclocybe</taxon>
    </lineage>
</organism>
<dbReference type="PRINTS" id="PR00419">
    <property type="entry name" value="ADXRDTASE"/>
</dbReference>
<dbReference type="Pfam" id="PF13450">
    <property type="entry name" value="NAD_binding_8"/>
    <property type="match status" value="1"/>
</dbReference>
<gene>
    <name evidence="1" type="ORF">AAE3_LOCUS5901</name>
</gene>
<dbReference type="PANTHER" id="PTHR42923:SF20">
    <property type="entry name" value="FLAVIN-CONTAINING AMINE OXIDASEDEHYDROGENASE"/>
    <property type="match status" value="1"/>
</dbReference>
<name>A0A8S0VVA7_CYCAE</name>
<protein>
    <recommendedName>
        <fullName evidence="3">FAD/NAD(P)-binding domain-containing protein</fullName>
    </recommendedName>
</protein>
<dbReference type="Gene3D" id="3.50.50.60">
    <property type="entry name" value="FAD/NAD(P)-binding domain"/>
    <property type="match status" value="1"/>
</dbReference>
<accession>A0A8S0VVA7</accession>
<dbReference type="GO" id="GO:0016491">
    <property type="term" value="F:oxidoreductase activity"/>
    <property type="evidence" value="ECO:0007669"/>
    <property type="project" value="TreeGrafter"/>
</dbReference>
<evidence type="ECO:0000313" key="2">
    <source>
        <dbReference type="Proteomes" id="UP000467700"/>
    </source>
</evidence>
<dbReference type="EMBL" id="CACVBS010000040">
    <property type="protein sequence ID" value="CAA7263520.1"/>
    <property type="molecule type" value="Genomic_DNA"/>
</dbReference>